<evidence type="ECO:0000313" key="2">
    <source>
        <dbReference type="Proteomes" id="UP000789920"/>
    </source>
</evidence>
<dbReference type="EMBL" id="CAJVQC010020028">
    <property type="protein sequence ID" value="CAG8705306.1"/>
    <property type="molecule type" value="Genomic_DNA"/>
</dbReference>
<feature type="non-terminal residue" evidence="1">
    <location>
        <position position="173"/>
    </location>
</feature>
<comment type="caution">
    <text evidence="1">The sequence shown here is derived from an EMBL/GenBank/DDBJ whole genome shotgun (WGS) entry which is preliminary data.</text>
</comment>
<protein>
    <submittedName>
        <fullName evidence="1">10663_t:CDS:1</fullName>
    </submittedName>
</protein>
<proteinExistence type="predicted"/>
<accession>A0ACA9PEG0</accession>
<dbReference type="Proteomes" id="UP000789920">
    <property type="component" value="Unassembled WGS sequence"/>
</dbReference>
<reference evidence="1" key="1">
    <citation type="submission" date="2021-06" db="EMBL/GenBank/DDBJ databases">
        <authorList>
            <person name="Kallberg Y."/>
            <person name="Tangrot J."/>
            <person name="Rosling A."/>
        </authorList>
    </citation>
    <scope>NUCLEOTIDE SEQUENCE</scope>
    <source>
        <strain evidence="1">MA461A</strain>
    </source>
</reference>
<gene>
    <name evidence="1" type="ORF">RPERSI_LOCUS10211</name>
</gene>
<name>A0ACA9PEG0_9GLOM</name>
<evidence type="ECO:0000313" key="1">
    <source>
        <dbReference type="EMBL" id="CAG8705306.1"/>
    </source>
</evidence>
<keyword evidence="2" id="KW-1185">Reference proteome</keyword>
<organism evidence="1 2">
    <name type="scientific">Racocetra persica</name>
    <dbReference type="NCBI Taxonomy" id="160502"/>
    <lineage>
        <taxon>Eukaryota</taxon>
        <taxon>Fungi</taxon>
        <taxon>Fungi incertae sedis</taxon>
        <taxon>Mucoromycota</taxon>
        <taxon>Glomeromycotina</taxon>
        <taxon>Glomeromycetes</taxon>
        <taxon>Diversisporales</taxon>
        <taxon>Gigasporaceae</taxon>
        <taxon>Racocetra</taxon>
    </lineage>
</organism>
<sequence>MPSKKIRPTMPSPPDAIPTLKSYEVPKVGPEVDLNDLIDGYLEDLDTCDDPVEISDNVYKDGCRSGIRSVNEEYSKDIKNDELNKSTNLEISKIRESDSNDDMQMDDKKMIFEEMNKKIIELVRDRFEESMVRIENRMSKGVGNGSPDIIDQWLRYLLIDWPLAVIFDSGGDI</sequence>